<sequence length="41" mass="4812">MHPQQITRVIAVLAHLFNYLLISSPLKDFVTFHSHILLFFC</sequence>
<dbReference type="AlphaFoldDB" id="W1IZA1"/>
<protein>
    <submittedName>
        <fullName evidence="1">Uncharacterized protein</fullName>
    </submittedName>
</protein>
<dbReference type="STRING" id="1427518.XSR1_200049"/>
<comment type="caution">
    <text evidence="1">The sequence shown here is derived from an EMBL/GenBank/DDBJ whole genome shotgun (WGS) entry which is preliminary data.</text>
</comment>
<dbReference type="EMBL" id="CBXF010000078">
    <property type="protein sequence ID" value="CDL82530.1"/>
    <property type="molecule type" value="Genomic_DNA"/>
</dbReference>
<gene>
    <name evidence="1" type="ORF">XSR1_200049</name>
</gene>
<organism evidence="1 2">
    <name type="scientific">Xenorhabdus szentirmaii DSM 16338</name>
    <dbReference type="NCBI Taxonomy" id="1427518"/>
    <lineage>
        <taxon>Bacteria</taxon>
        <taxon>Pseudomonadati</taxon>
        <taxon>Pseudomonadota</taxon>
        <taxon>Gammaproteobacteria</taxon>
        <taxon>Enterobacterales</taxon>
        <taxon>Morganellaceae</taxon>
        <taxon>Xenorhabdus</taxon>
    </lineage>
</organism>
<dbReference type="Proteomes" id="UP000019202">
    <property type="component" value="Unassembled WGS sequence"/>
</dbReference>
<accession>W1IZA1</accession>
<proteinExistence type="predicted"/>
<keyword evidence="2" id="KW-1185">Reference proteome</keyword>
<name>W1IZA1_9GAMM</name>
<evidence type="ECO:0000313" key="2">
    <source>
        <dbReference type="Proteomes" id="UP000019202"/>
    </source>
</evidence>
<evidence type="ECO:0000313" key="1">
    <source>
        <dbReference type="EMBL" id="CDL82530.1"/>
    </source>
</evidence>
<reference evidence="1" key="1">
    <citation type="submission" date="2013-11" db="EMBL/GenBank/DDBJ databases">
        <title>Draft genome sequence and annotation of the entomopathogenic bacteria, Xenorhabdus cabanillasi strain JM26 and Xenorhabdus szentirmai strain DSM 16338.</title>
        <authorList>
            <person name="Gualtieri M."/>
            <person name="Ogier J.C."/>
            <person name="Pages S."/>
            <person name="Givaudan A."/>
            <person name="Gaudriault S."/>
        </authorList>
    </citation>
    <scope>NUCLEOTIDE SEQUENCE [LARGE SCALE GENOMIC DNA]</scope>
    <source>
        <strain evidence="1">DSM 16338</strain>
    </source>
</reference>